<evidence type="ECO:0000256" key="4">
    <source>
        <dbReference type="ARBA" id="ARBA00022839"/>
    </source>
</evidence>
<dbReference type="GO" id="GO:0005737">
    <property type="term" value="C:cytoplasm"/>
    <property type="evidence" value="ECO:0007669"/>
    <property type="project" value="UniProtKB-SubCell"/>
</dbReference>
<dbReference type="AlphaFoldDB" id="A0AB35Y421"/>
<dbReference type="GO" id="GO:0006308">
    <property type="term" value="P:DNA catabolic process"/>
    <property type="evidence" value="ECO:0007669"/>
    <property type="project" value="UniProtKB-UniRule"/>
</dbReference>
<keyword evidence="2 5" id="KW-0540">Nuclease</keyword>
<dbReference type="GO" id="GO:0009318">
    <property type="term" value="C:exodeoxyribonuclease VII complex"/>
    <property type="evidence" value="ECO:0007669"/>
    <property type="project" value="UniProtKB-UniRule"/>
</dbReference>
<dbReference type="EC" id="3.1.11.6" evidence="5"/>
<dbReference type="GO" id="GO:0008855">
    <property type="term" value="F:exodeoxyribonuclease VII activity"/>
    <property type="evidence" value="ECO:0007669"/>
    <property type="project" value="UniProtKB-UniRule"/>
</dbReference>
<dbReference type="Proteomes" id="UP001373196">
    <property type="component" value="Unassembled WGS sequence"/>
</dbReference>
<gene>
    <name evidence="5 9" type="primary">xseA</name>
    <name evidence="9" type="ORF">WF834_03345</name>
</gene>
<dbReference type="PANTHER" id="PTHR30008:SF0">
    <property type="entry name" value="EXODEOXYRIBONUCLEASE 7 LARGE SUBUNIT"/>
    <property type="match status" value="1"/>
</dbReference>
<evidence type="ECO:0000313" key="10">
    <source>
        <dbReference type="Proteomes" id="UP001373196"/>
    </source>
</evidence>
<evidence type="ECO:0000259" key="7">
    <source>
        <dbReference type="Pfam" id="PF02601"/>
    </source>
</evidence>
<dbReference type="PANTHER" id="PTHR30008">
    <property type="entry name" value="EXODEOXYRIBONUCLEASE 7 LARGE SUBUNIT"/>
    <property type="match status" value="1"/>
</dbReference>
<dbReference type="HAMAP" id="MF_00378">
    <property type="entry name" value="Exonuc_7_L"/>
    <property type="match status" value="1"/>
</dbReference>
<keyword evidence="3 5" id="KW-0378">Hydrolase</keyword>
<evidence type="ECO:0000256" key="5">
    <source>
        <dbReference type="HAMAP-Rule" id="MF_00378"/>
    </source>
</evidence>
<comment type="subcellular location">
    <subcellularLocation>
        <location evidence="5 6">Cytoplasm</location>
    </subcellularLocation>
</comment>
<dbReference type="RefSeq" id="WP_339394887.1">
    <property type="nucleotide sequence ID" value="NZ_JBBFGL010000002.1"/>
</dbReference>
<evidence type="ECO:0000256" key="3">
    <source>
        <dbReference type="ARBA" id="ARBA00022801"/>
    </source>
</evidence>
<feature type="domain" description="Exonuclease VII large subunit C-terminal" evidence="7">
    <location>
        <begin position="124"/>
        <end position="297"/>
    </location>
</feature>
<protein>
    <recommendedName>
        <fullName evidence="5">Exodeoxyribonuclease 7 large subunit</fullName>
        <ecNumber evidence="5">3.1.11.6</ecNumber>
    </recommendedName>
    <alternativeName>
        <fullName evidence="5">Exodeoxyribonuclease VII large subunit</fullName>
        <shortName evidence="5">Exonuclease VII large subunit</shortName>
    </alternativeName>
</protein>
<evidence type="ECO:0000256" key="2">
    <source>
        <dbReference type="ARBA" id="ARBA00022722"/>
    </source>
</evidence>
<comment type="subunit">
    <text evidence="5">Heterooligomer composed of large and small subunits.</text>
</comment>
<keyword evidence="1 5" id="KW-0963">Cytoplasm</keyword>
<sequence>MAEVITVSALNNYVKMLLDANDRLFDIALRGEIANFVQNARSGHCYFSLRDEASSVKAVMFRADARRLAFRPEEGMRVVVRCRATLYERDGAFQLYVNGMFPDGIGAAQLALEQLKAKLEQEGLFAPEHKKPLPTFPKCIGVVTSKTGAALQDIRNVLTRRWPSVQLLLCPVTVQGFEAAQQVADAIRKLDQCKEVDEIIVARGGGSREDLWVFNAEVIARAAYRCKKPLISAIGHEIDYTILDFVADRRAPTPSAAAELAVPDREEQKRILLDLQQNIRKNMQNRLDLCYNGLEQYNFVLEQGPARQSWQKKHDLLQRVKDEFRQKMQTQQNDAELQLQHAAALAGSLNPYKVLARGYAMVTTANGAILDAEGLQPEKTIYVRSVSHRAKCRVEAVEEINENTQKF</sequence>
<dbReference type="GO" id="GO:0003676">
    <property type="term" value="F:nucleic acid binding"/>
    <property type="evidence" value="ECO:0007669"/>
    <property type="project" value="InterPro"/>
</dbReference>
<dbReference type="InterPro" id="IPR003753">
    <property type="entry name" value="Exonuc_VII_L"/>
</dbReference>
<evidence type="ECO:0000256" key="1">
    <source>
        <dbReference type="ARBA" id="ARBA00022490"/>
    </source>
</evidence>
<dbReference type="NCBIfam" id="TIGR00237">
    <property type="entry name" value="xseA"/>
    <property type="match status" value="1"/>
</dbReference>
<dbReference type="CDD" id="cd04489">
    <property type="entry name" value="ExoVII_LU_OBF"/>
    <property type="match status" value="1"/>
</dbReference>
<accession>A0AB35Y421</accession>
<feature type="domain" description="OB-fold nucleic acid binding" evidence="8">
    <location>
        <begin position="5"/>
        <end position="100"/>
    </location>
</feature>
<comment type="function">
    <text evidence="5">Bidirectionally degrades single-stranded DNA into large acid-insoluble oligonucleotides, which are then degraded further into small acid-soluble oligonucleotides.</text>
</comment>
<dbReference type="EMBL" id="JBBFGL010000002">
    <property type="protein sequence ID" value="MEJ5195219.1"/>
    <property type="molecule type" value="Genomic_DNA"/>
</dbReference>
<dbReference type="Pfam" id="PF02601">
    <property type="entry name" value="Exonuc_VII_L"/>
    <property type="match status" value="1"/>
</dbReference>
<comment type="catalytic activity">
    <reaction evidence="5 6">
        <text>Exonucleolytic cleavage in either 5'- to 3'- or 3'- to 5'-direction to yield nucleoside 5'-phosphates.</text>
        <dbReference type="EC" id="3.1.11.6"/>
    </reaction>
</comment>
<comment type="similarity">
    <text evidence="5 6">Belongs to the XseA family.</text>
</comment>
<reference evidence="9" key="1">
    <citation type="submission" date="2024-03" db="EMBL/GenBank/DDBJ databases">
        <authorList>
            <person name="Plomp N."/>
            <person name="Harmsen H.J."/>
        </authorList>
    </citation>
    <scope>NUCLEOTIDE SEQUENCE</scope>
    <source>
        <strain evidence="9">HTF-128</strain>
    </source>
</reference>
<name>A0AB35Y421_9FIRM</name>
<proteinExistence type="inferred from homology"/>
<keyword evidence="4 5" id="KW-0269">Exonuclease</keyword>
<dbReference type="Pfam" id="PF13742">
    <property type="entry name" value="tRNA_anti_2"/>
    <property type="match status" value="1"/>
</dbReference>
<dbReference type="InterPro" id="IPR025824">
    <property type="entry name" value="OB-fold_nuc-bd_dom"/>
</dbReference>
<organism evidence="9 10">
    <name type="scientific">Faecalibacterium wellingii</name>
    <dbReference type="NCBI Taxonomy" id="2929491"/>
    <lineage>
        <taxon>Bacteria</taxon>
        <taxon>Bacillati</taxon>
        <taxon>Bacillota</taxon>
        <taxon>Clostridia</taxon>
        <taxon>Eubacteriales</taxon>
        <taxon>Oscillospiraceae</taxon>
        <taxon>Faecalibacterium</taxon>
    </lineage>
</organism>
<evidence type="ECO:0000259" key="8">
    <source>
        <dbReference type="Pfam" id="PF13742"/>
    </source>
</evidence>
<evidence type="ECO:0000313" key="9">
    <source>
        <dbReference type="EMBL" id="MEJ5195219.1"/>
    </source>
</evidence>
<evidence type="ECO:0000256" key="6">
    <source>
        <dbReference type="RuleBase" id="RU004355"/>
    </source>
</evidence>
<comment type="caution">
    <text evidence="9">The sequence shown here is derived from an EMBL/GenBank/DDBJ whole genome shotgun (WGS) entry which is preliminary data.</text>
</comment>
<dbReference type="InterPro" id="IPR020579">
    <property type="entry name" value="Exonuc_VII_lsu_C"/>
</dbReference>